<dbReference type="InterPro" id="IPR007560">
    <property type="entry name" value="Restrct_endonuc_IV_Mrr"/>
</dbReference>
<dbReference type="PANTHER" id="PTHR30015">
    <property type="entry name" value="MRR RESTRICTION SYSTEM PROTEIN"/>
    <property type="match status" value="1"/>
</dbReference>
<keyword evidence="1" id="KW-1133">Transmembrane helix</keyword>
<evidence type="ECO:0000313" key="3">
    <source>
        <dbReference type="EMBL" id="MEJ8643318.1"/>
    </source>
</evidence>
<organism evidence="3 4">
    <name type="scientific">Streptomyces caledonius</name>
    <dbReference type="NCBI Taxonomy" id="3134107"/>
    <lineage>
        <taxon>Bacteria</taxon>
        <taxon>Bacillati</taxon>
        <taxon>Actinomycetota</taxon>
        <taxon>Actinomycetes</taxon>
        <taxon>Kitasatosporales</taxon>
        <taxon>Streptomycetaceae</taxon>
        <taxon>Streptomyces</taxon>
    </lineage>
</organism>
<gene>
    <name evidence="3" type="ORF">WKI68_21855</name>
</gene>
<dbReference type="InterPro" id="IPR052906">
    <property type="entry name" value="Type_IV_Methyl-Rstrct_Enzyme"/>
</dbReference>
<dbReference type="Proteomes" id="UP001382904">
    <property type="component" value="Unassembled WGS sequence"/>
</dbReference>
<dbReference type="GO" id="GO:0004519">
    <property type="term" value="F:endonuclease activity"/>
    <property type="evidence" value="ECO:0007669"/>
    <property type="project" value="UniProtKB-KW"/>
</dbReference>
<evidence type="ECO:0000313" key="4">
    <source>
        <dbReference type="Proteomes" id="UP001382904"/>
    </source>
</evidence>
<dbReference type="Pfam" id="PF04471">
    <property type="entry name" value="Mrr_cat"/>
    <property type="match status" value="1"/>
</dbReference>
<evidence type="ECO:0000256" key="1">
    <source>
        <dbReference type="SAM" id="Phobius"/>
    </source>
</evidence>
<evidence type="ECO:0000259" key="2">
    <source>
        <dbReference type="Pfam" id="PF04471"/>
    </source>
</evidence>
<dbReference type="PANTHER" id="PTHR30015:SF6">
    <property type="entry name" value="SLL1429 PROTEIN"/>
    <property type="match status" value="1"/>
</dbReference>
<keyword evidence="1" id="KW-0472">Membrane</keyword>
<dbReference type="InterPro" id="IPR011856">
    <property type="entry name" value="tRNA_endonuc-like_dom_sf"/>
</dbReference>
<dbReference type="EMBL" id="JBBKAM010000002">
    <property type="protein sequence ID" value="MEJ8643318.1"/>
    <property type="molecule type" value="Genomic_DNA"/>
</dbReference>
<feature type="domain" description="Restriction endonuclease type IV Mrr" evidence="2">
    <location>
        <begin position="66"/>
        <end position="182"/>
    </location>
</feature>
<dbReference type="SUPFAM" id="SSF52980">
    <property type="entry name" value="Restriction endonuclease-like"/>
    <property type="match status" value="1"/>
</dbReference>
<keyword evidence="3" id="KW-0540">Nuclease</keyword>
<comment type="caution">
    <text evidence="3">The sequence shown here is derived from an EMBL/GenBank/DDBJ whole genome shotgun (WGS) entry which is preliminary data.</text>
</comment>
<sequence length="250" mass="27316">MLGLAVAVAFSMVMALLSWLAAHPWVLALILVAAVGAGWLWLRRRQEAARWEQVRAQGLRYAVEHLDNLHHNDFEFAVRDLMHRDGCADAQKVGGKGDNGADVKATDPYGRRWVIQCKHRKAGWSGSAVGTPDLQVLNGTGRQIHGGDVLVMLTNGRFSGPALTFAKSQHLHLVDRHLLAQWASGSRPLWELLRAVPHPGSRARSHDYADGTGTARRCTRPIYSGPEVLSALRPGNRFVHSVGVASAHDG</sequence>
<name>A0ABU8U605_9ACTN</name>
<dbReference type="GO" id="GO:0016787">
    <property type="term" value="F:hydrolase activity"/>
    <property type="evidence" value="ECO:0007669"/>
    <property type="project" value="UniProtKB-KW"/>
</dbReference>
<dbReference type="Gene3D" id="3.40.1350.10">
    <property type="match status" value="1"/>
</dbReference>
<dbReference type="EC" id="3.1.21.-" evidence="3"/>
<feature type="transmembrane region" description="Helical" evidence="1">
    <location>
        <begin position="25"/>
        <end position="42"/>
    </location>
</feature>
<keyword evidence="4" id="KW-1185">Reference proteome</keyword>
<keyword evidence="1" id="KW-0812">Transmembrane</keyword>
<proteinExistence type="predicted"/>
<reference evidence="3 4" key="1">
    <citation type="submission" date="2024-03" db="EMBL/GenBank/DDBJ databases">
        <title>Novel Streptomyces species of biotechnological and ecological value are a feature of Machair soil.</title>
        <authorList>
            <person name="Prole J.R."/>
            <person name="Goodfellow M."/>
            <person name="Allenby N."/>
            <person name="Ward A.C."/>
        </authorList>
    </citation>
    <scope>NUCLEOTIDE SEQUENCE [LARGE SCALE GENOMIC DNA]</scope>
    <source>
        <strain evidence="3 4">MS1.HAVA.3</strain>
    </source>
</reference>
<dbReference type="InterPro" id="IPR011335">
    <property type="entry name" value="Restrct_endonuc-II-like"/>
</dbReference>
<protein>
    <submittedName>
        <fullName evidence="3">Restriction endonuclease</fullName>
        <ecNumber evidence="3">3.1.21.-</ecNumber>
    </submittedName>
</protein>
<keyword evidence="3" id="KW-0378">Hydrolase</keyword>
<keyword evidence="3" id="KW-0255">Endonuclease</keyword>
<accession>A0ABU8U605</accession>